<protein>
    <submittedName>
        <fullName evidence="2">Uncharacterized protein</fullName>
    </submittedName>
</protein>
<proteinExistence type="predicted"/>
<keyword evidence="1" id="KW-0472">Membrane</keyword>
<keyword evidence="3" id="KW-1185">Reference proteome</keyword>
<keyword evidence="1" id="KW-1133">Transmembrane helix</keyword>
<gene>
    <name evidence="2" type="ORF">LTR24_002260</name>
</gene>
<organism evidence="2 3">
    <name type="scientific">Lithohypha guttulata</name>
    <dbReference type="NCBI Taxonomy" id="1690604"/>
    <lineage>
        <taxon>Eukaryota</taxon>
        <taxon>Fungi</taxon>
        <taxon>Dikarya</taxon>
        <taxon>Ascomycota</taxon>
        <taxon>Pezizomycotina</taxon>
        <taxon>Eurotiomycetes</taxon>
        <taxon>Chaetothyriomycetidae</taxon>
        <taxon>Chaetothyriales</taxon>
        <taxon>Trichomeriaceae</taxon>
        <taxon>Lithohypha</taxon>
    </lineage>
</organism>
<evidence type="ECO:0000256" key="1">
    <source>
        <dbReference type="SAM" id="Phobius"/>
    </source>
</evidence>
<comment type="caution">
    <text evidence="2">The sequence shown here is derived from an EMBL/GenBank/DDBJ whole genome shotgun (WGS) entry which is preliminary data.</text>
</comment>
<dbReference type="Proteomes" id="UP001345013">
    <property type="component" value="Unassembled WGS sequence"/>
</dbReference>
<name>A0ABR0KIG2_9EURO</name>
<dbReference type="EMBL" id="JAVRRG010000018">
    <property type="protein sequence ID" value="KAK5097390.1"/>
    <property type="molecule type" value="Genomic_DNA"/>
</dbReference>
<keyword evidence="1" id="KW-0812">Transmembrane</keyword>
<accession>A0ABR0KIG2</accession>
<evidence type="ECO:0000313" key="3">
    <source>
        <dbReference type="Proteomes" id="UP001345013"/>
    </source>
</evidence>
<sequence length="228" mass="25306">MGGTNSDLDKAHNDILEMGPYTAEDALLERSDDDEYLNSPDPRCLDRAPLGSFSFVENRQVVFRYIDEKTEGFASIVPETGICTIWKSFFGPERIRAIRDLHCHVGFDLDDIRFRLCLVTVIHECLHSRASIKAIDAILAARDVPDGFGAPGPGDYRWREAHDGGTDHFLIHTFVDACMYAKAAGTKKAMLSATNLHCLVVLVLLFCLFPQLDFTSGTGRSQGRGSSY</sequence>
<feature type="transmembrane region" description="Helical" evidence="1">
    <location>
        <begin position="189"/>
        <end position="212"/>
    </location>
</feature>
<evidence type="ECO:0000313" key="2">
    <source>
        <dbReference type="EMBL" id="KAK5097390.1"/>
    </source>
</evidence>
<reference evidence="2 3" key="1">
    <citation type="submission" date="2023-08" db="EMBL/GenBank/DDBJ databases">
        <title>Black Yeasts Isolated from many extreme environments.</title>
        <authorList>
            <person name="Coleine C."/>
            <person name="Stajich J.E."/>
            <person name="Selbmann L."/>
        </authorList>
    </citation>
    <scope>NUCLEOTIDE SEQUENCE [LARGE SCALE GENOMIC DNA]</scope>
    <source>
        <strain evidence="2 3">CCFEE 5885</strain>
    </source>
</reference>